<evidence type="ECO:0000313" key="2">
    <source>
        <dbReference type="Proteomes" id="UP000033423"/>
    </source>
</evidence>
<dbReference type="InterPro" id="IPR011518">
    <property type="entry name" value="Transposase_36"/>
</dbReference>
<dbReference type="Pfam" id="PF07592">
    <property type="entry name" value="DDE_Tnp_ISAZ013"/>
    <property type="match status" value="1"/>
</dbReference>
<reference evidence="1 2" key="1">
    <citation type="submission" date="2015-02" db="EMBL/GenBank/DDBJ databases">
        <title>Single-cell genomics of uncultivated deep-branching MTB reveals a conserved set of magnetosome genes.</title>
        <authorList>
            <person name="Kolinko S."/>
            <person name="Richter M."/>
            <person name="Glockner F.O."/>
            <person name="Brachmann A."/>
            <person name="Schuler D."/>
        </authorList>
    </citation>
    <scope>NUCLEOTIDE SEQUENCE [LARGE SCALE GENOMIC DNA]</scope>
    <source>
        <strain evidence="1">TM-1</strain>
    </source>
</reference>
<protein>
    <submittedName>
        <fullName evidence="1">Transposase</fullName>
    </submittedName>
</protein>
<evidence type="ECO:0000313" key="1">
    <source>
        <dbReference type="EMBL" id="KJU84702.1"/>
    </source>
</evidence>
<name>A0A0F3GS94_9BACT</name>
<accession>A0A0F3GS94</accession>
<dbReference type="Proteomes" id="UP000033423">
    <property type="component" value="Unassembled WGS sequence"/>
</dbReference>
<dbReference type="AlphaFoldDB" id="A0A0F3GS94"/>
<dbReference type="EMBL" id="LACI01001335">
    <property type="protein sequence ID" value="KJU84702.1"/>
    <property type="molecule type" value="Genomic_DNA"/>
</dbReference>
<proteinExistence type="predicted"/>
<keyword evidence="2" id="KW-1185">Reference proteome</keyword>
<sequence>MGTDHDTSEFAVESIRRWWYSMGSEIYPQAKNLLRNRSRISCTIVFKYVMLKEWKAIPSL</sequence>
<organism evidence="1 2">
    <name type="scientific">Candidatus Magnetobacterium bavaricum</name>
    <dbReference type="NCBI Taxonomy" id="29290"/>
    <lineage>
        <taxon>Bacteria</taxon>
        <taxon>Pseudomonadati</taxon>
        <taxon>Nitrospirota</taxon>
        <taxon>Thermodesulfovibrionia</taxon>
        <taxon>Thermodesulfovibrionales</taxon>
        <taxon>Candidatus Magnetobacteriaceae</taxon>
        <taxon>Candidatus Magnetobacterium</taxon>
    </lineage>
</organism>
<comment type="caution">
    <text evidence="1">The sequence shown here is derived from an EMBL/GenBank/DDBJ whole genome shotgun (WGS) entry which is preliminary data.</text>
</comment>
<gene>
    <name evidence="1" type="ORF">MBAV_003125</name>
</gene>